<dbReference type="Proteomes" id="UP000284123">
    <property type="component" value="Unassembled WGS sequence"/>
</dbReference>
<evidence type="ECO:0000313" key="2">
    <source>
        <dbReference type="EMBL" id="RNE26281.1"/>
    </source>
</evidence>
<protein>
    <submittedName>
        <fullName evidence="2">Transposase</fullName>
    </submittedName>
</protein>
<organism evidence="2 3">
    <name type="scientific">Lacticaseibacillus paracasei</name>
    <name type="common">Lactobacillus paracasei</name>
    <dbReference type="NCBI Taxonomy" id="1597"/>
    <lineage>
        <taxon>Bacteria</taxon>
        <taxon>Bacillati</taxon>
        <taxon>Bacillota</taxon>
        <taxon>Bacilli</taxon>
        <taxon>Lactobacillales</taxon>
        <taxon>Lactobacillaceae</taxon>
        <taxon>Lacticaseibacillus</taxon>
    </lineage>
</organism>
<feature type="domain" description="Transposase IS204/IS1001/IS1096/IS1165 DDE" evidence="1">
    <location>
        <begin position="37"/>
        <end position="248"/>
    </location>
</feature>
<reference evidence="2 3" key="1">
    <citation type="journal article" date="2018" name="Front. Microbiol.">
        <title>Conversion of Methionine to Cysteine in Lactobacillus paracasei Depends on the Highly Mobile cysK-ctl-cysE Gene Cluster.</title>
        <authorList>
            <person name="Wuthrich D."/>
            <person name="Irmler S."/>
            <person name="Berthoud H."/>
            <person name="Guggenbuhl B."/>
            <person name="Eugster E."/>
            <person name="Bruggmann R."/>
        </authorList>
    </citation>
    <scope>NUCLEOTIDE SEQUENCE [LARGE SCALE GENOMIC DNA]</scope>
    <source>
        <strain evidence="2 3">FAM6012</strain>
    </source>
</reference>
<comment type="caution">
    <text evidence="2">The sequence shown here is derived from an EMBL/GenBank/DDBJ whole genome shotgun (WGS) entry which is preliminary data.</text>
</comment>
<proteinExistence type="predicted"/>
<evidence type="ECO:0000259" key="1">
    <source>
        <dbReference type="Pfam" id="PF01610"/>
    </source>
</evidence>
<dbReference type="PANTHER" id="PTHR33498:SF1">
    <property type="entry name" value="TRANSPOSASE FOR INSERTION SEQUENCE ELEMENT IS1557"/>
    <property type="match status" value="1"/>
</dbReference>
<dbReference type="EMBL" id="LKGI01000108">
    <property type="protein sequence ID" value="RNE26281.1"/>
    <property type="molecule type" value="Genomic_DNA"/>
</dbReference>
<gene>
    <name evidence="2" type="ORF">FAM6012_02891</name>
</gene>
<accession>A0A8B3GJ98</accession>
<evidence type="ECO:0000313" key="3">
    <source>
        <dbReference type="Proteomes" id="UP000284123"/>
    </source>
</evidence>
<dbReference type="PANTHER" id="PTHR33498">
    <property type="entry name" value="TRANSPOSASE FOR INSERTION SEQUENCE ELEMENT IS1557"/>
    <property type="match status" value="1"/>
</dbReference>
<dbReference type="Pfam" id="PF01610">
    <property type="entry name" value="DDE_Tnp_ISL3"/>
    <property type="match status" value="1"/>
</dbReference>
<dbReference type="AlphaFoldDB" id="A0A8B3GJ98"/>
<dbReference type="InterPro" id="IPR002560">
    <property type="entry name" value="Transposase_DDE"/>
</dbReference>
<sequence>MPVKTIARIIGISVSSVQRIIDQNLKLRPARRLPTRLCFDEFCSTHGMMSFICLDADSHRLIALVGDRFNRTIKNFFIAHYSLAERTRVQTVTMDMNAAYQTIIHEVFPKAQVVIDRFHIIQLAARALDQIRVQALKQLDDKHSRPYKIMKTNWRLFHQTAPDAKHKQFLFGLNEDVTQQEVIDIALDTEPKLKQTYETYLALHDALMVKKHPAELANLLATYEPNGTAMDMMIATLKRHKVAVLAAVTRP</sequence>
<name>A0A8B3GJ98_LACPA</name>
<dbReference type="InterPro" id="IPR047951">
    <property type="entry name" value="Transpos_ISL3"/>
</dbReference>